<protein>
    <submittedName>
        <fullName evidence="1">Uncharacterized protein</fullName>
    </submittedName>
</protein>
<name>A0A0L0HD21_SPIPD</name>
<accession>A0A0L0HD21</accession>
<keyword evidence="2" id="KW-1185">Reference proteome</keyword>
<dbReference type="GeneID" id="27689176"/>
<reference evidence="1 2" key="1">
    <citation type="submission" date="2009-08" db="EMBL/GenBank/DDBJ databases">
        <title>The Genome Sequence of Spizellomyces punctatus strain DAOM BR117.</title>
        <authorList>
            <consortium name="The Broad Institute Genome Sequencing Platform"/>
            <person name="Russ C."/>
            <person name="Cuomo C."/>
            <person name="Shea T."/>
            <person name="Young S.K."/>
            <person name="Zeng Q."/>
            <person name="Koehrsen M."/>
            <person name="Haas B."/>
            <person name="Borodovsky M."/>
            <person name="Guigo R."/>
            <person name="Alvarado L."/>
            <person name="Berlin A."/>
            <person name="Bochicchio J."/>
            <person name="Borenstein D."/>
            <person name="Chapman S."/>
            <person name="Chen Z."/>
            <person name="Engels R."/>
            <person name="Freedman E."/>
            <person name="Gellesch M."/>
            <person name="Goldberg J."/>
            <person name="Griggs A."/>
            <person name="Gujja S."/>
            <person name="Heiman D."/>
            <person name="Hepburn T."/>
            <person name="Howarth C."/>
            <person name="Jen D."/>
            <person name="Larson L."/>
            <person name="Lewis B."/>
            <person name="Mehta T."/>
            <person name="Park D."/>
            <person name="Pearson M."/>
            <person name="Roberts A."/>
            <person name="Saif S."/>
            <person name="Shenoy N."/>
            <person name="Sisk P."/>
            <person name="Stolte C."/>
            <person name="Sykes S."/>
            <person name="Thomson T."/>
            <person name="Walk T."/>
            <person name="White J."/>
            <person name="Yandava C."/>
            <person name="Burger G."/>
            <person name="Gray M.W."/>
            <person name="Holland P.W.H."/>
            <person name="King N."/>
            <person name="Lang F.B.F."/>
            <person name="Roger A.J."/>
            <person name="Ruiz-Trillo I."/>
            <person name="Lander E."/>
            <person name="Nusbaum C."/>
        </authorList>
    </citation>
    <scope>NUCLEOTIDE SEQUENCE [LARGE SCALE GENOMIC DNA]</scope>
    <source>
        <strain evidence="1 2">DAOM BR117</strain>
    </source>
</reference>
<sequence>MPTIQVPKPLTEPIRPQRRHYLDIQPVYDYEPTKGVAPTSHTGRRIKIKCHDAKILHTDAVSPTGVSTYRSDYRDVVDSIKVPRLPSARMPLDLVASDDMRWAHRRVDRNETIWDPPKKSEKQNELDRMTYMSTYQNACNETQVGLPPIQVDRSMSKSPSGGVHSVYQDSYHHPQSVNANLCRIITNPWGKTNLLNVPQTRGVGVRNLLHGDSRPASRKSTSYAAHYQIWPSLEPPQSRSTFSWKDIYSN</sequence>
<dbReference type="RefSeq" id="XP_016606894.1">
    <property type="nucleotide sequence ID" value="XM_016754036.1"/>
</dbReference>
<evidence type="ECO:0000313" key="1">
    <source>
        <dbReference type="EMBL" id="KNC98854.1"/>
    </source>
</evidence>
<evidence type="ECO:0000313" key="2">
    <source>
        <dbReference type="Proteomes" id="UP000053201"/>
    </source>
</evidence>
<proteinExistence type="predicted"/>
<dbReference type="InParanoid" id="A0A0L0HD21"/>
<dbReference type="OrthoDB" id="2117312at2759"/>
<gene>
    <name evidence="1" type="ORF">SPPG_05825</name>
</gene>
<dbReference type="EMBL" id="KQ257459">
    <property type="protein sequence ID" value="KNC98854.1"/>
    <property type="molecule type" value="Genomic_DNA"/>
</dbReference>
<dbReference type="AlphaFoldDB" id="A0A0L0HD21"/>
<organism evidence="1 2">
    <name type="scientific">Spizellomyces punctatus (strain DAOM BR117)</name>
    <dbReference type="NCBI Taxonomy" id="645134"/>
    <lineage>
        <taxon>Eukaryota</taxon>
        <taxon>Fungi</taxon>
        <taxon>Fungi incertae sedis</taxon>
        <taxon>Chytridiomycota</taxon>
        <taxon>Chytridiomycota incertae sedis</taxon>
        <taxon>Chytridiomycetes</taxon>
        <taxon>Spizellomycetales</taxon>
        <taxon>Spizellomycetaceae</taxon>
        <taxon>Spizellomyces</taxon>
    </lineage>
</organism>
<dbReference type="Proteomes" id="UP000053201">
    <property type="component" value="Unassembled WGS sequence"/>
</dbReference>
<dbReference type="VEuPathDB" id="FungiDB:SPPG_05825"/>